<dbReference type="AlphaFoldDB" id="A0A832T1I0"/>
<dbReference type="PROSITE" id="PS51656">
    <property type="entry name" value="4FE4S"/>
    <property type="match status" value="1"/>
</dbReference>
<evidence type="ECO:0000256" key="8">
    <source>
        <dbReference type="HAMAP-Rule" id="MF_01136"/>
    </source>
</evidence>
<dbReference type="InterPro" id="IPR016218">
    <property type="entry name" value="AcylCoA_decarb/synth_gsu"/>
</dbReference>
<name>A0A832T1I0_9EURY</name>
<evidence type="ECO:0000259" key="11">
    <source>
        <dbReference type="PROSITE" id="PS51656"/>
    </source>
</evidence>
<dbReference type="SUPFAM" id="SSF51717">
    <property type="entry name" value="Dihydropteroate synthetase-like"/>
    <property type="match status" value="1"/>
</dbReference>
<feature type="binding site" evidence="9">
    <location>
        <position position="346"/>
    </location>
    <ligand>
        <name>5-methoxybenzimidazolylcob(I)amide</name>
        <dbReference type="ChEBI" id="CHEBI:157765"/>
    </ligand>
</feature>
<keyword evidence="4 8" id="KW-0479">Metal-binding</keyword>
<sequence>MDVYNLLPKANCGACGCKTCMEFATKLVNREAKPEDCPKLDDESLEKLQELLAPPVKELTIGEGDREVTVGGDEVMFRHELSFFNPPPVFVTVYDDMEEDEIAGKTEEIQEFQVERVGEVLKLDGVAVVSRTGDPEKYARAVEIAVERSEDLAVALITTDPKVMEAGLDVFDERPLLYPATEENVEDLAKLAADGDCPLGLHARDVEDLVPLVVEAQQYTDDLLLDPGTEFGPHDVVSTTDKLAEIRKAAIEEFESFGYPTLVTTFPYAFLEDDPVKAARRESYLASACVLRYADILIMDTVEPWALLPVLTQRQCVYTDPREPQEVEPGLYRIGDPDENSPVLVTTNFTLTYHCVAGDLESADIDCWLLVIDTGGLAVDVSVAGGQFTGEAVKEVIEETDIEDKVEHRVLVIPGKAAAVKGDVEDATGWDVMIGTQDSSELPEFLEKEGLLRIEE</sequence>
<dbReference type="Proteomes" id="UP000619545">
    <property type="component" value="Unassembled WGS sequence"/>
</dbReference>
<dbReference type="Gene3D" id="3.20.20.20">
    <property type="entry name" value="Dihydropteroate synthase-like"/>
    <property type="match status" value="1"/>
</dbReference>
<keyword evidence="7 8" id="KW-0170">Cobalt</keyword>
<evidence type="ECO:0000256" key="6">
    <source>
        <dbReference type="ARBA" id="ARBA00023014"/>
    </source>
</evidence>
<comment type="cofactor">
    <cofactor evidence="8">
        <name>[4Fe-4S] cluster</name>
        <dbReference type="ChEBI" id="CHEBI:49883"/>
    </cofactor>
    <text evidence="8">Binds 1 [4Fe-4S] cluster.</text>
</comment>
<evidence type="ECO:0000256" key="3">
    <source>
        <dbReference type="ARBA" id="ARBA00022679"/>
    </source>
</evidence>
<keyword evidence="3 8" id="KW-0808">Transferase</keyword>
<dbReference type="PANTHER" id="PTHR36214">
    <property type="match status" value="1"/>
</dbReference>
<comment type="subunit">
    <text evidence="8">Heterodimer of delta and gamma chains. The ACDS complex is made up of alpha, epsilon, beta, gamma and delta chains with a probable stoichiometry of (alpha(2)epsilon(2))(4)-beta(8)-(gamma(1)delta(1))(8).</text>
</comment>
<dbReference type="InterPro" id="IPR051069">
    <property type="entry name" value="ACDS_complex_subunit"/>
</dbReference>
<evidence type="ECO:0000256" key="7">
    <source>
        <dbReference type="ARBA" id="ARBA00023285"/>
    </source>
</evidence>
<dbReference type="Pfam" id="PF04060">
    <property type="entry name" value="FeS"/>
    <property type="match status" value="1"/>
</dbReference>
<keyword evidence="5 8" id="KW-0408">Iron</keyword>
<accession>A0A832T1I0</accession>
<organism evidence="12 13">
    <name type="scientific">Methanopyrus kandleri</name>
    <dbReference type="NCBI Taxonomy" id="2320"/>
    <lineage>
        <taxon>Archaea</taxon>
        <taxon>Methanobacteriati</taxon>
        <taxon>Methanobacteriota</taxon>
        <taxon>Methanomada group</taxon>
        <taxon>Methanopyri</taxon>
        <taxon>Methanopyrales</taxon>
        <taxon>Methanopyraceae</taxon>
        <taxon>Methanopyrus</taxon>
    </lineage>
</organism>
<reference evidence="12" key="1">
    <citation type="journal article" date="2020" name="bioRxiv">
        <title>A rank-normalized archaeal taxonomy based on genome phylogeny resolves widespread incomplete and uneven classifications.</title>
        <authorList>
            <person name="Rinke C."/>
            <person name="Chuvochina M."/>
            <person name="Mussig A.J."/>
            <person name="Chaumeil P.-A."/>
            <person name="Waite D.W."/>
            <person name="Whitman W.B."/>
            <person name="Parks D.H."/>
            <person name="Hugenholtz P."/>
        </authorList>
    </citation>
    <scope>NUCLEOTIDE SEQUENCE</scope>
    <source>
        <strain evidence="12">UBA8853</strain>
    </source>
</reference>
<keyword evidence="2 8" id="KW-0489">Methyltransferase</keyword>
<dbReference type="HAMAP" id="MF_01136">
    <property type="entry name" value="CdhE"/>
    <property type="match status" value="1"/>
</dbReference>
<keyword evidence="1 8" id="KW-0004">4Fe-4S</keyword>
<evidence type="ECO:0000256" key="2">
    <source>
        <dbReference type="ARBA" id="ARBA00022603"/>
    </source>
</evidence>
<protein>
    <recommendedName>
        <fullName evidence="8">Acetyl-CoA decarbonylase/synthase complex subunit gamma</fullName>
        <shortName evidence="8">ACDS complex subunit gamma</shortName>
        <ecNumber evidence="8">2.1.1.245</ecNumber>
    </recommendedName>
    <alternativeName>
        <fullName evidence="8">5-methyltetrahydrosarcinapterin:corrinoid/iron-sulfur protein Co-methyltransferase</fullName>
    </alternativeName>
    <alternativeName>
        <fullName evidence="8">ACDS complex methyltransferase</fullName>
    </alternativeName>
    <alternativeName>
        <fullName evidence="8">Corrinoid/iron-sulfur component large subunit</fullName>
    </alternativeName>
</protein>
<comment type="cofactor">
    <cofactor evidence="8">
        <name>corrinoid</name>
        <dbReference type="ChEBI" id="CHEBI:33913"/>
    </cofactor>
</comment>
<dbReference type="InterPro" id="IPR023427">
    <property type="entry name" value="AcylCoA_decarb/synth_gsu_arc"/>
</dbReference>
<feature type="domain" description="4Fe-4S" evidence="11">
    <location>
        <begin position="1"/>
        <end position="54"/>
    </location>
</feature>
<feature type="binding site" evidence="9">
    <location>
        <position position="352"/>
    </location>
    <ligand>
        <name>5-methoxybenzimidazolylcob(I)amide</name>
        <dbReference type="ChEBI" id="CHEBI:157765"/>
    </ligand>
</feature>
<feature type="binding site" evidence="9">
    <location>
        <position position="439"/>
    </location>
    <ligand>
        <name>5-methoxybenzimidazolylcob(I)amide</name>
        <dbReference type="ChEBI" id="CHEBI:157765"/>
    </ligand>
</feature>
<dbReference type="GO" id="GO:0046356">
    <property type="term" value="P:acetyl-CoA catabolic process"/>
    <property type="evidence" value="ECO:0007669"/>
    <property type="project" value="InterPro"/>
</dbReference>
<evidence type="ECO:0000256" key="10">
    <source>
        <dbReference type="PIRSR" id="PIRSR000376-2"/>
    </source>
</evidence>
<dbReference type="InterPro" id="IPR016041">
    <property type="entry name" value="Ac-CoA_synth_d_su_TIM-brl"/>
</dbReference>
<comment type="catalytic activity">
    <reaction evidence="8">
        <text>5,6,7,8-tetrahydrosarcinapterin + methyl-Co(III)-[corrinoid Fe-S protein] = 5-methyltetrahydrosarcinapterin + Co(I)-[corrinoid Fe-S protein] + H(+)</text>
        <dbReference type="Rhea" id="RHEA:45196"/>
        <dbReference type="Rhea" id="RHEA-COMP:11110"/>
        <dbReference type="Rhea" id="RHEA-COMP:11111"/>
        <dbReference type="ChEBI" id="CHEBI:15378"/>
        <dbReference type="ChEBI" id="CHEBI:59924"/>
        <dbReference type="ChEBI" id="CHEBI:64267"/>
        <dbReference type="ChEBI" id="CHEBI:85033"/>
        <dbReference type="ChEBI" id="CHEBI:85035"/>
        <dbReference type="EC" id="2.1.1.245"/>
    </reaction>
</comment>
<comment type="caution">
    <text evidence="12">The sequence shown here is derived from an EMBL/GenBank/DDBJ whole genome shotgun (WGS) entry which is preliminary data.</text>
</comment>
<keyword evidence="6 8" id="KW-0411">Iron-sulfur</keyword>
<dbReference type="GO" id="GO:0005506">
    <property type="term" value="F:iron ion binding"/>
    <property type="evidence" value="ECO:0007669"/>
    <property type="project" value="UniProtKB-UniRule"/>
</dbReference>
<evidence type="ECO:0000313" key="13">
    <source>
        <dbReference type="Proteomes" id="UP000619545"/>
    </source>
</evidence>
<feature type="binding site" evidence="8 10">
    <location>
        <position position="15"/>
    </location>
    <ligand>
        <name>[4Fe-4S] cluster</name>
        <dbReference type="ChEBI" id="CHEBI:49883"/>
    </ligand>
</feature>
<feature type="binding site" evidence="8 10">
    <location>
        <position position="20"/>
    </location>
    <ligand>
        <name>[4Fe-4S] cluster</name>
        <dbReference type="ChEBI" id="CHEBI:49883"/>
    </ligand>
</feature>
<dbReference type="PIRSF" id="PIRSF000376">
    <property type="entry name" value="AcCoA_decarb_gamma"/>
    <property type="match status" value="1"/>
</dbReference>
<dbReference type="PANTHER" id="PTHR36214:SF3">
    <property type="entry name" value="ACETYL-COA DECARBONYLASE_SYNTHASE COMPLEX SUBUNIT GAMMA"/>
    <property type="match status" value="1"/>
</dbReference>
<comment type="function">
    <text evidence="8">Part of a complex that catalyzes the reversible cleavage of acetyl-CoA, allowing autotrophic growth from CO(2).</text>
</comment>
<evidence type="ECO:0000256" key="4">
    <source>
        <dbReference type="ARBA" id="ARBA00022723"/>
    </source>
</evidence>
<dbReference type="GO" id="GO:0032259">
    <property type="term" value="P:methylation"/>
    <property type="evidence" value="ECO:0007669"/>
    <property type="project" value="UniProtKB-KW"/>
</dbReference>
<evidence type="ECO:0000313" key="12">
    <source>
        <dbReference type="EMBL" id="HII70050.1"/>
    </source>
</evidence>
<dbReference type="GO" id="GO:0051539">
    <property type="term" value="F:4 iron, 4 sulfur cluster binding"/>
    <property type="evidence" value="ECO:0007669"/>
    <property type="project" value="UniProtKB-KW"/>
</dbReference>
<evidence type="ECO:0000256" key="9">
    <source>
        <dbReference type="PIRSR" id="PIRSR000376-1"/>
    </source>
</evidence>
<feature type="binding site" evidence="8 10">
    <location>
        <position position="12"/>
    </location>
    <ligand>
        <name>[4Fe-4S] cluster</name>
        <dbReference type="ChEBI" id="CHEBI:49883"/>
    </ligand>
</feature>
<dbReference type="EC" id="2.1.1.245" evidence="8"/>
<proteinExistence type="inferred from homology"/>
<feature type="binding site" evidence="8 10">
    <location>
        <position position="37"/>
    </location>
    <ligand>
        <name>[4Fe-4S] cluster</name>
        <dbReference type="ChEBI" id="CHEBI:49883"/>
    </ligand>
</feature>
<dbReference type="InterPro" id="IPR011005">
    <property type="entry name" value="Dihydropteroate_synth-like_sf"/>
</dbReference>
<evidence type="ECO:0000256" key="5">
    <source>
        <dbReference type="ARBA" id="ARBA00023004"/>
    </source>
</evidence>
<dbReference type="NCBIfam" id="NF003195">
    <property type="entry name" value="PRK04165.1"/>
    <property type="match status" value="1"/>
</dbReference>
<evidence type="ECO:0000256" key="1">
    <source>
        <dbReference type="ARBA" id="ARBA00022485"/>
    </source>
</evidence>
<dbReference type="Pfam" id="PF03599">
    <property type="entry name" value="CdhD"/>
    <property type="match status" value="1"/>
</dbReference>
<dbReference type="InterPro" id="IPR007202">
    <property type="entry name" value="4Fe-4S_dom"/>
</dbReference>
<gene>
    <name evidence="8" type="primary">cdhE</name>
    <name evidence="12" type="ORF">HA336_02300</name>
</gene>
<dbReference type="GO" id="GO:0008168">
    <property type="term" value="F:methyltransferase activity"/>
    <property type="evidence" value="ECO:0007669"/>
    <property type="project" value="UniProtKB-UniRule"/>
</dbReference>
<dbReference type="EMBL" id="DUJS01000002">
    <property type="protein sequence ID" value="HII70050.1"/>
    <property type="molecule type" value="Genomic_DNA"/>
</dbReference>
<feature type="binding site" evidence="9">
    <location>
        <begin position="376"/>
        <end position="379"/>
    </location>
    <ligand>
        <name>5-methoxybenzimidazolylcob(I)amide</name>
        <dbReference type="ChEBI" id="CHEBI:157765"/>
    </ligand>
</feature>
<dbReference type="Gene3D" id="3.40.50.11600">
    <property type="match status" value="1"/>
</dbReference>